<dbReference type="AlphaFoldDB" id="A0A6A6MS62"/>
<dbReference type="Pfam" id="PF04640">
    <property type="entry name" value="PLATZ"/>
    <property type="match status" value="1"/>
</dbReference>
<dbReference type="Proteomes" id="UP000467840">
    <property type="component" value="Chromosome 15"/>
</dbReference>
<dbReference type="InterPro" id="IPR006734">
    <property type="entry name" value="PLATZ"/>
</dbReference>
<gene>
    <name evidence="2" type="ORF">GH714_040480</name>
</gene>
<protein>
    <recommendedName>
        <fullName evidence="4">B box-type domain-containing protein</fullName>
    </recommendedName>
</protein>
<organism evidence="2 3">
    <name type="scientific">Hevea brasiliensis</name>
    <name type="common">Para rubber tree</name>
    <name type="synonym">Siphonia brasiliensis</name>
    <dbReference type="NCBI Taxonomy" id="3981"/>
    <lineage>
        <taxon>Eukaryota</taxon>
        <taxon>Viridiplantae</taxon>
        <taxon>Streptophyta</taxon>
        <taxon>Embryophyta</taxon>
        <taxon>Tracheophyta</taxon>
        <taxon>Spermatophyta</taxon>
        <taxon>Magnoliopsida</taxon>
        <taxon>eudicotyledons</taxon>
        <taxon>Gunneridae</taxon>
        <taxon>Pentapetalae</taxon>
        <taxon>rosids</taxon>
        <taxon>fabids</taxon>
        <taxon>Malpighiales</taxon>
        <taxon>Euphorbiaceae</taxon>
        <taxon>Crotonoideae</taxon>
        <taxon>Micrandreae</taxon>
        <taxon>Hevea</taxon>
    </lineage>
</organism>
<evidence type="ECO:0000313" key="2">
    <source>
        <dbReference type="EMBL" id="KAF2315857.1"/>
    </source>
</evidence>
<keyword evidence="3" id="KW-1185">Reference proteome</keyword>
<dbReference type="EMBL" id="JAAGAX010000005">
    <property type="protein sequence ID" value="KAF2315857.1"/>
    <property type="molecule type" value="Genomic_DNA"/>
</dbReference>
<feature type="compositionally biased region" description="Polar residues" evidence="1">
    <location>
        <begin position="174"/>
        <end position="185"/>
    </location>
</feature>
<proteinExistence type="predicted"/>
<evidence type="ECO:0000313" key="3">
    <source>
        <dbReference type="Proteomes" id="UP000467840"/>
    </source>
</evidence>
<sequence length="240" mass="27022">MGAGGPEDDDNRWPQWLRPLLKESFFVQCKLHADSHKSECNMYCLDCMNGALCSLCLAYHKDHRAIQIRRSSYHDVIRVSEIQKVLDISGVQTYVINSARVVFLNERPQPRPGKGVTNTCEVCDRSLLDSFRFCSLGCKVVGTLKNFQKKKKQQKAMMSDSEDSYSSSSHGRYKNNSNNDKAQSFSPSTPPPTLPPWTSMGGLVLSSMYIEAAAAENRSVKVGEKDNKIKYVDWLANNKK</sequence>
<evidence type="ECO:0008006" key="4">
    <source>
        <dbReference type="Google" id="ProtNLM"/>
    </source>
</evidence>
<name>A0A6A6MS62_HEVBR</name>
<reference evidence="2 3" key="1">
    <citation type="journal article" date="2020" name="Mol. Plant">
        <title>The Chromosome-Based Rubber Tree Genome Provides New Insights into Spurge Genome Evolution and Rubber Biosynthesis.</title>
        <authorList>
            <person name="Liu J."/>
            <person name="Shi C."/>
            <person name="Shi C.C."/>
            <person name="Li W."/>
            <person name="Zhang Q.J."/>
            <person name="Zhang Y."/>
            <person name="Li K."/>
            <person name="Lu H.F."/>
            <person name="Shi C."/>
            <person name="Zhu S.T."/>
            <person name="Xiao Z.Y."/>
            <person name="Nan H."/>
            <person name="Yue Y."/>
            <person name="Zhu X.G."/>
            <person name="Wu Y."/>
            <person name="Hong X.N."/>
            <person name="Fan G.Y."/>
            <person name="Tong Y."/>
            <person name="Zhang D."/>
            <person name="Mao C.L."/>
            <person name="Liu Y.L."/>
            <person name="Hao S.J."/>
            <person name="Liu W.Q."/>
            <person name="Lv M.Q."/>
            <person name="Zhang H.B."/>
            <person name="Liu Y."/>
            <person name="Hu-Tang G.R."/>
            <person name="Wang J.P."/>
            <person name="Wang J.H."/>
            <person name="Sun Y.H."/>
            <person name="Ni S.B."/>
            <person name="Chen W.B."/>
            <person name="Zhang X.C."/>
            <person name="Jiao Y.N."/>
            <person name="Eichler E.E."/>
            <person name="Li G.H."/>
            <person name="Liu X."/>
            <person name="Gao L.Z."/>
        </authorList>
    </citation>
    <scope>NUCLEOTIDE SEQUENCE [LARGE SCALE GENOMIC DNA]</scope>
    <source>
        <strain evidence="3">cv. GT1</strain>
        <tissue evidence="2">Leaf</tissue>
    </source>
</reference>
<dbReference type="PANTHER" id="PTHR31065:SF48">
    <property type="entry name" value="PLATZ TRANSCRIPTION FACTOR FAMILY PROTEIN"/>
    <property type="match status" value="1"/>
</dbReference>
<comment type="caution">
    <text evidence="2">The sequence shown here is derived from an EMBL/GenBank/DDBJ whole genome shotgun (WGS) entry which is preliminary data.</text>
</comment>
<evidence type="ECO:0000256" key="1">
    <source>
        <dbReference type="SAM" id="MobiDB-lite"/>
    </source>
</evidence>
<accession>A0A6A6MS62</accession>
<dbReference type="PANTHER" id="PTHR31065">
    <property type="entry name" value="PLATZ TRANSCRIPTION FACTOR FAMILY PROTEIN"/>
    <property type="match status" value="1"/>
</dbReference>
<feature type="region of interest" description="Disordered" evidence="1">
    <location>
        <begin position="151"/>
        <end position="198"/>
    </location>
</feature>